<dbReference type="Pfam" id="PF00583">
    <property type="entry name" value="Acetyltransf_1"/>
    <property type="match status" value="1"/>
</dbReference>
<dbReference type="CDD" id="cd04301">
    <property type="entry name" value="NAT_SF"/>
    <property type="match status" value="1"/>
</dbReference>
<feature type="domain" description="N-acetyltransferase" evidence="1">
    <location>
        <begin position="1"/>
        <end position="165"/>
    </location>
</feature>
<keyword evidence="2" id="KW-0808">Transferase</keyword>
<dbReference type="PANTHER" id="PTHR43415">
    <property type="entry name" value="SPERMIDINE N(1)-ACETYLTRANSFERASE"/>
    <property type="match status" value="1"/>
</dbReference>
<evidence type="ECO:0000313" key="3">
    <source>
        <dbReference type="Proteomes" id="UP000181936"/>
    </source>
</evidence>
<dbReference type="KEGG" id="bwh:A9C19_13200"/>
<gene>
    <name evidence="2" type="ORF">A9C19_13200</name>
</gene>
<protein>
    <submittedName>
        <fullName evidence="2">GCN5 family acetyltransferase</fullName>
    </submittedName>
</protein>
<organism evidence="2 3">
    <name type="scientific">Bacillus weihaiensis</name>
    <dbReference type="NCBI Taxonomy" id="1547283"/>
    <lineage>
        <taxon>Bacteria</taxon>
        <taxon>Bacillati</taxon>
        <taxon>Bacillota</taxon>
        <taxon>Bacilli</taxon>
        <taxon>Bacillales</taxon>
        <taxon>Bacillaceae</taxon>
        <taxon>Bacillus</taxon>
    </lineage>
</organism>
<dbReference type="OrthoDB" id="9773249at2"/>
<dbReference type="Proteomes" id="UP000181936">
    <property type="component" value="Chromosome"/>
</dbReference>
<proteinExistence type="predicted"/>
<dbReference type="AlphaFoldDB" id="A0A1L3MTG5"/>
<dbReference type="SUPFAM" id="SSF55729">
    <property type="entry name" value="Acyl-CoA N-acyltransferases (Nat)"/>
    <property type="match status" value="1"/>
</dbReference>
<dbReference type="Gene3D" id="3.40.630.30">
    <property type="match status" value="1"/>
</dbReference>
<name>A0A1L3MTG5_9BACI</name>
<dbReference type="InterPro" id="IPR000182">
    <property type="entry name" value="GNAT_dom"/>
</dbReference>
<sequence length="165" mass="19059">MNIREINPSDTRAFTTLLKEVDESSAYMLWEPGERNLDEALHLKRIKEMNTIDQSIIFVAELQNELIGYLLAIGGNAKRNRHSAYLVIGIKENYRGKGIGTQLLKNVEIWARNNQMTRLELTVVTKNEVALTLYKKHGFKIEGTKRNSLYISGHHYDEYYMGKLL</sequence>
<evidence type="ECO:0000259" key="1">
    <source>
        <dbReference type="PROSITE" id="PS51186"/>
    </source>
</evidence>
<dbReference type="RefSeq" id="WP_072580422.1">
    <property type="nucleotide sequence ID" value="NZ_CP016020.1"/>
</dbReference>
<dbReference type="PANTHER" id="PTHR43415:SF3">
    <property type="entry name" value="GNAT-FAMILY ACETYLTRANSFERASE"/>
    <property type="match status" value="1"/>
</dbReference>
<accession>A0A1L3MTG5</accession>
<dbReference type="InterPro" id="IPR016181">
    <property type="entry name" value="Acyl_CoA_acyltransferase"/>
</dbReference>
<reference evidence="2 3" key="1">
    <citation type="journal article" date="2016" name="Sci. Rep.">
        <title>Complete genome sequence and transcriptomic analysis of a novel marine strain Bacillus weihaiensis reveals the mechanism of brown algae degradation.</title>
        <authorList>
            <person name="Zhu Y."/>
            <person name="Chen P."/>
            <person name="Bao Y."/>
            <person name="Men Y."/>
            <person name="Zeng Y."/>
            <person name="Yang J."/>
            <person name="Sun J."/>
            <person name="Sun Y."/>
        </authorList>
    </citation>
    <scope>NUCLEOTIDE SEQUENCE [LARGE SCALE GENOMIC DNA]</scope>
    <source>
        <strain evidence="2 3">Alg07</strain>
    </source>
</reference>
<dbReference type="EMBL" id="CP016020">
    <property type="protein sequence ID" value="APH05629.1"/>
    <property type="molecule type" value="Genomic_DNA"/>
</dbReference>
<keyword evidence="3" id="KW-1185">Reference proteome</keyword>
<dbReference type="InterPro" id="IPR017255">
    <property type="entry name" value="AcTrfase_GNAT_prd"/>
</dbReference>
<dbReference type="STRING" id="1547283.A9C19_13200"/>
<dbReference type="GO" id="GO:0016747">
    <property type="term" value="F:acyltransferase activity, transferring groups other than amino-acyl groups"/>
    <property type="evidence" value="ECO:0007669"/>
    <property type="project" value="InterPro"/>
</dbReference>
<dbReference type="PIRSF" id="PIRSF037663">
    <property type="entry name" value="Acetyltransf_GNAT_prd"/>
    <property type="match status" value="1"/>
</dbReference>
<evidence type="ECO:0000313" key="2">
    <source>
        <dbReference type="EMBL" id="APH05629.1"/>
    </source>
</evidence>
<dbReference type="PROSITE" id="PS51186">
    <property type="entry name" value="GNAT"/>
    <property type="match status" value="1"/>
</dbReference>